<keyword evidence="9 15" id="KW-1133">Transmembrane helix</keyword>
<dbReference type="PANTHER" id="PTHR13306:SF6">
    <property type="entry name" value="TRANSMEMBRANE PROTEIN 138"/>
    <property type="match status" value="1"/>
</dbReference>
<evidence type="ECO:0000256" key="3">
    <source>
        <dbReference type="ARBA" id="ARBA00004138"/>
    </source>
</evidence>
<keyword evidence="13" id="KW-0966">Cell projection</keyword>
<dbReference type="AlphaFoldDB" id="A0A336KRN4"/>
<evidence type="ECO:0000256" key="1">
    <source>
        <dbReference type="ARBA" id="ARBA00003709"/>
    </source>
</evidence>
<evidence type="ECO:0000256" key="2">
    <source>
        <dbReference type="ARBA" id="ARBA00004128"/>
    </source>
</evidence>
<keyword evidence="7 15" id="KW-0812">Transmembrane</keyword>
<feature type="region of interest" description="Disordered" evidence="14">
    <location>
        <begin position="1"/>
        <end position="46"/>
    </location>
</feature>
<dbReference type="PANTHER" id="PTHR13306">
    <property type="entry name" value="TRANSMEMBRANE PROTEIN 138"/>
    <property type="match status" value="1"/>
</dbReference>
<feature type="transmembrane region" description="Helical" evidence="15">
    <location>
        <begin position="148"/>
        <end position="167"/>
    </location>
</feature>
<keyword evidence="10" id="KW-0969">Cilium</keyword>
<evidence type="ECO:0000256" key="7">
    <source>
        <dbReference type="ARBA" id="ARBA00022692"/>
    </source>
</evidence>
<reference evidence="17" key="1">
    <citation type="submission" date="2018-04" db="EMBL/GenBank/DDBJ databases">
        <authorList>
            <person name="Go L.Y."/>
            <person name="Mitchell J.A."/>
        </authorList>
    </citation>
    <scope>NUCLEOTIDE SEQUENCE</scope>
    <source>
        <tissue evidence="17">Whole organism</tissue>
    </source>
</reference>
<name>A0A336KRN4_CULSO</name>
<dbReference type="EMBL" id="UFQS01000752">
    <property type="protein sequence ID" value="SSX06631.1"/>
    <property type="molecule type" value="Genomic_DNA"/>
</dbReference>
<dbReference type="GO" id="GO:0005774">
    <property type="term" value="C:vacuolar membrane"/>
    <property type="evidence" value="ECO:0007669"/>
    <property type="project" value="UniProtKB-SubCell"/>
</dbReference>
<comment type="subcellular location">
    <subcellularLocation>
        <location evidence="3">Cell projection</location>
        <location evidence="3">Cilium</location>
    </subcellularLocation>
    <subcellularLocation>
        <location evidence="2">Vacuole membrane</location>
        <topology evidence="2">Multi-pass membrane protein</topology>
    </subcellularLocation>
</comment>
<evidence type="ECO:0000256" key="6">
    <source>
        <dbReference type="ARBA" id="ARBA00022554"/>
    </source>
</evidence>
<evidence type="ECO:0000313" key="17">
    <source>
        <dbReference type="EMBL" id="SSX06631.1"/>
    </source>
</evidence>
<keyword evidence="12" id="KW-0325">Glycoprotein</keyword>
<evidence type="ECO:0000256" key="11">
    <source>
        <dbReference type="ARBA" id="ARBA00023136"/>
    </source>
</evidence>
<evidence type="ECO:0000256" key="8">
    <source>
        <dbReference type="ARBA" id="ARBA00022794"/>
    </source>
</evidence>
<evidence type="ECO:0000256" key="5">
    <source>
        <dbReference type="ARBA" id="ARBA00014515"/>
    </source>
</evidence>
<evidence type="ECO:0000313" key="18">
    <source>
        <dbReference type="EMBL" id="SSX26978.1"/>
    </source>
</evidence>
<keyword evidence="8" id="KW-0970">Cilium biogenesis/degradation</keyword>
<dbReference type="InterPro" id="IPR007513">
    <property type="entry name" value="SERF-like_N"/>
</dbReference>
<evidence type="ECO:0000256" key="9">
    <source>
        <dbReference type="ARBA" id="ARBA00022989"/>
    </source>
</evidence>
<evidence type="ECO:0000256" key="12">
    <source>
        <dbReference type="ARBA" id="ARBA00023180"/>
    </source>
</evidence>
<keyword evidence="6" id="KW-0926">Vacuole</keyword>
<feature type="transmembrane region" description="Helical" evidence="15">
    <location>
        <begin position="73"/>
        <end position="96"/>
    </location>
</feature>
<sequence>MTRGNQRDLARQKAQKRQAELNKGKRDDGLTAEQRKERDAQIMREKQKKKEEAAAAKAANAKSKMFKSSLRRFSFILTFEIFFLLADIFINSFSYLTRGNKVSVIFLFLLQDALLLLSITAIIFSLYSTYVYQAGLADLIYKKFRCPLIVCGMYFTLCVSLHGWLIIGKWSYAFEWPKALTALFIIQRLFSPLYYYFFKRSALRMSDARFYDNLDWVTEVLVIFGLKCPLIVSQFECNSTSEGDFISILFNIEDIFLNPSMVPPNVLNLASGSSSTYLGSGGYTSSPGNVKTIPSVHLYKTGMYRIDPETSRFDANFKTSSIFVKFANLVNSYN</sequence>
<proteinExistence type="inferred from homology"/>
<feature type="domain" description="Small EDRK-rich factor-like N-terminal" evidence="16">
    <location>
        <begin position="1"/>
        <end position="37"/>
    </location>
</feature>
<dbReference type="InterPro" id="IPR024133">
    <property type="entry name" value="TM_138"/>
</dbReference>
<reference evidence="18" key="2">
    <citation type="submission" date="2018-07" db="EMBL/GenBank/DDBJ databases">
        <authorList>
            <person name="Quirk P.G."/>
            <person name="Krulwich T.A."/>
        </authorList>
    </citation>
    <scope>NUCLEOTIDE SEQUENCE</scope>
</reference>
<protein>
    <recommendedName>
        <fullName evidence="5">Transmembrane protein 138</fullName>
    </recommendedName>
</protein>
<evidence type="ECO:0000256" key="15">
    <source>
        <dbReference type="SAM" id="Phobius"/>
    </source>
</evidence>
<evidence type="ECO:0000256" key="4">
    <source>
        <dbReference type="ARBA" id="ARBA00010572"/>
    </source>
</evidence>
<evidence type="ECO:0000256" key="10">
    <source>
        <dbReference type="ARBA" id="ARBA00023069"/>
    </source>
</evidence>
<organism evidence="17">
    <name type="scientific">Culicoides sonorensis</name>
    <name type="common">Biting midge</name>
    <dbReference type="NCBI Taxonomy" id="179676"/>
    <lineage>
        <taxon>Eukaryota</taxon>
        <taxon>Metazoa</taxon>
        <taxon>Ecdysozoa</taxon>
        <taxon>Arthropoda</taxon>
        <taxon>Hexapoda</taxon>
        <taxon>Insecta</taxon>
        <taxon>Pterygota</taxon>
        <taxon>Neoptera</taxon>
        <taxon>Endopterygota</taxon>
        <taxon>Diptera</taxon>
        <taxon>Nematocera</taxon>
        <taxon>Chironomoidea</taxon>
        <taxon>Ceratopogonidae</taxon>
        <taxon>Ceratopogoninae</taxon>
        <taxon>Culicoides</taxon>
        <taxon>Monoculicoides</taxon>
    </lineage>
</organism>
<dbReference type="EMBL" id="UFQT01000752">
    <property type="protein sequence ID" value="SSX26978.1"/>
    <property type="molecule type" value="Genomic_DNA"/>
</dbReference>
<dbReference type="GO" id="GO:0005929">
    <property type="term" value="C:cilium"/>
    <property type="evidence" value="ECO:0007669"/>
    <property type="project" value="UniProtKB-SubCell"/>
</dbReference>
<evidence type="ECO:0000259" key="16">
    <source>
        <dbReference type="Pfam" id="PF04419"/>
    </source>
</evidence>
<comment type="similarity">
    <text evidence="4">Belongs to the TMEM138 family.</text>
</comment>
<comment type="function">
    <text evidence="1">Required for ciliogenesis.</text>
</comment>
<dbReference type="Pfam" id="PF04419">
    <property type="entry name" value="SERF-like_N"/>
    <property type="match status" value="1"/>
</dbReference>
<dbReference type="Pfam" id="PF14935">
    <property type="entry name" value="TMEM138"/>
    <property type="match status" value="1"/>
</dbReference>
<evidence type="ECO:0000256" key="14">
    <source>
        <dbReference type="SAM" id="MobiDB-lite"/>
    </source>
</evidence>
<feature type="transmembrane region" description="Helical" evidence="15">
    <location>
        <begin position="102"/>
        <end position="127"/>
    </location>
</feature>
<feature type="transmembrane region" description="Helical" evidence="15">
    <location>
        <begin position="179"/>
        <end position="197"/>
    </location>
</feature>
<evidence type="ECO:0000256" key="13">
    <source>
        <dbReference type="ARBA" id="ARBA00023273"/>
    </source>
</evidence>
<accession>A0A336KRN4</accession>
<keyword evidence="11 15" id="KW-0472">Membrane</keyword>
<gene>
    <name evidence="17" type="primary">CSON014048</name>
</gene>
<dbReference type="GO" id="GO:0030030">
    <property type="term" value="P:cell projection organization"/>
    <property type="evidence" value="ECO:0007669"/>
    <property type="project" value="UniProtKB-KW"/>
</dbReference>
<dbReference type="VEuPathDB" id="VectorBase:CSON014048"/>